<keyword evidence="3" id="KW-1185">Reference proteome</keyword>
<dbReference type="EnsemblMetazoa" id="XM_038219840.1">
    <property type="protein sequence ID" value="XP_038075768.1"/>
    <property type="gene ID" value="LOC119743438"/>
</dbReference>
<organism evidence="2 3">
    <name type="scientific">Patiria miniata</name>
    <name type="common">Bat star</name>
    <name type="synonym">Asterina miniata</name>
    <dbReference type="NCBI Taxonomy" id="46514"/>
    <lineage>
        <taxon>Eukaryota</taxon>
        <taxon>Metazoa</taxon>
        <taxon>Echinodermata</taxon>
        <taxon>Eleutherozoa</taxon>
        <taxon>Asterozoa</taxon>
        <taxon>Asteroidea</taxon>
        <taxon>Valvatacea</taxon>
        <taxon>Valvatida</taxon>
        <taxon>Asterinidae</taxon>
        <taxon>Patiria</taxon>
    </lineage>
</organism>
<reference evidence="2" key="1">
    <citation type="submission" date="2022-11" db="UniProtKB">
        <authorList>
            <consortium name="EnsemblMetazoa"/>
        </authorList>
    </citation>
    <scope>IDENTIFICATION</scope>
</reference>
<sequence length="492" mass="55224">MFHPSNSSATLRQSKPMPKWLWLCISKSLGIKTHPQDKPILATALYIFTLACTMTYFVTCSWYVVYDIEATTTKYDVLNGSVTIIMAAGFCCVTVYANLLAFKLFNNSVFRQSLRLHSKTILKVNASLLLVVLSLLFIGIYAYISYCSESGAEPCESVNLSPIICYIRFPSQTVLSVISFIWNLMVAVVCMSVCRTHTISIRHFLLELDDDAMIYEMQNRNSAIPITMSDGASVQERQLEESVGGDDTRLDIKEDLDVRRIEAAWDRSEFERRQHRVSSCLTDGHAALADGDGLEQELPDTAADHADRGPGTTRGVVPRQRESVTSAFVHTGAVKLLTKAEILDRYWRLQCRLNTTSAILQRWITCWIILILLWSLYYLMYWIDHDASILDMIIFFIPLFLLPLLCSGPIEVNGEGERVAKMICPTHERMEVIMFIRQAPLSFTIYGFVLNYSTIVTAILAIAVAFGTKIIVGNLSGEGLPIISTVAPHQVV</sequence>
<dbReference type="PANTHER" id="PTHR35555:SF3">
    <property type="entry name" value="ENDONUCLEASE-REVERSE TRANSCRIPTASE"/>
    <property type="match status" value="1"/>
</dbReference>
<feature type="transmembrane region" description="Helical" evidence="1">
    <location>
        <begin position="363"/>
        <end position="383"/>
    </location>
</feature>
<dbReference type="OrthoDB" id="10022583at2759"/>
<evidence type="ECO:0000313" key="3">
    <source>
        <dbReference type="Proteomes" id="UP000887568"/>
    </source>
</evidence>
<feature type="transmembrane region" description="Helical" evidence="1">
    <location>
        <begin position="389"/>
        <end position="412"/>
    </location>
</feature>
<dbReference type="OMA" id="CCEVRAI"/>
<feature type="transmembrane region" description="Helical" evidence="1">
    <location>
        <begin position="126"/>
        <end position="144"/>
    </location>
</feature>
<dbReference type="GeneID" id="119743438"/>
<evidence type="ECO:0000256" key="1">
    <source>
        <dbReference type="SAM" id="Phobius"/>
    </source>
</evidence>
<proteinExistence type="predicted"/>
<dbReference type="RefSeq" id="XP_038075768.1">
    <property type="nucleotide sequence ID" value="XM_038219840.1"/>
</dbReference>
<protein>
    <submittedName>
        <fullName evidence="2">Uncharacterized protein</fullName>
    </submittedName>
</protein>
<dbReference type="PANTHER" id="PTHR35555">
    <property type="entry name" value="ENDONUCLEASE-REVERSE TRANSCRIPTASE"/>
    <property type="match status" value="1"/>
</dbReference>
<feature type="transmembrane region" description="Helical" evidence="1">
    <location>
        <begin position="174"/>
        <end position="194"/>
    </location>
</feature>
<keyword evidence="1" id="KW-1133">Transmembrane helix</keyword>
<keyword evidence="1" id="KW-0472">Membrane</keyword>
<dbReference type="Proteomes" id="UP000887568">
    <property type="component" value="Unplaced"/>
</dbReference>
<feature type="transmembrane region" description="Helical" evidence="1">
    <location>
        <begin position="84"/>
        <end position="105"/>
    </location>
</feature>
<feature type="transmembrane region" description="Helical" evidence="1">
    <location>
        <begin position="40"/>
        <end position="64"/>
    </location>
</feature>
<accession>A0A914BHL6</accession>
<feature type="transmembrane region" description="Helical" evidence="1">
    <location>
        <begin position="443"/>
        <end position="466"/>
    </location>
</feature>
<name>A0A914BHL6_PATMI</name>
<evidence type="ECO:0000313" key="2">
    <source>
        <dbReference type="EnsemblMetazoa" id="XP_038075768.1"/>
    </source>
</evidence>
<dbReference type="AlphaFoldDB" id="A0A914BHL6"/>
<keyword evidence="1" id="KW-0812">Transmembrane</keyword>